<organism evidence="4 5">
    <name type="scientific">Chloropicon primus</name>
    <dbReference type="NCBI Taxonomy" id="1764295"/>
    <lineage>
        <taxon>Eukaryota</taxon>
        <taxon>Viridiplantae</taxon>
        <taxon>Chlorophyta</taxon>
        <taxon>Chloropicophyceae</taxon>
        <taxon>Chloropicales</taxon>
        <taxon>Chloropicaceae</taxon>
        <taxon>Chloropicon</taxon>
    </lineage>
</organism>
<feature type="region of interest" description="Disordered" evidence="2">
    <location>
        <begin position="129"/>
        <end position="166"/>
    </location>
</feature>
<protein>
    <recommendedName>
        <fullName evidence="1">Formin-like protein</fullName>
    </recommendedName>
</protein>
<dbReference type="GO" id="GO:0031267">
    <property type="term" value="F:small GTPase binding"/>
    <property type="evidence" value="ECO:0007669"/>
    <property type="project" value="InterPro"/>
</dbReference>
<proteinExistence type="inferred from homology"/>
<feature type="compositionally biased region" description="Polar residues" evidence="2">
    <location>
        <begin position="49"/>
        <end position="71"/>
    </location>
</feature>
<dbReference type="Gene3D" id="1.25.10.10">
    <property type="entry name" value="Leucine-rich Repeat Variant"/>
    <property type="match status" value="1"/>
</dbReference>
<comment type="similarity">
    <text evidence="1">Belongs to the formin-like family.</text>
</comment>
<dbReference type="PROSITE" id="PS51444">
    <property type="entry name" value="FH2"/>
    <property type="match status" value="1"/>
</dbReference>
<evidence type="ECO:0000313" key="5">
    <source>
        <dbReference type="Proteomes" id="UP000316726"/>
    </source>
</evidence>
<dbReference type="InterPro" id="IPR015425">
    <property type="entry name" value="FH2_Formin"/>
</dbReference>
<feature type="compositionally biased region" description="Pro residues" evidence="2">
    <location>
        <begin position="525"/>
        <end position="562"/>
    </location>
</feature>
<feature type="compositionally biased region" description="Polar residues" evidence="2">
    <location>
        <begin position="1059"/>
        <end position="1068"/>
    </location>
</feature>
<dbReference type="PANTHER" id="PTHR45725">
    <property type="entry name" value="FORMIN HOMOLOGY 2 FAMILY MEMBER"/>
    <property type="match status" value="1"/>
</dbReference>
<keyword evidence="5" id="KW-1185">Reference proteome</keyword>
<evidence type="ECO:0000313" key="4">
    <source>
        <dbReference type="EMBL" id="QDZ24484.1"/>
    </source>
</evidence>
<accession>A0A5B8MYL1</accession>
<feature type="compositionally biased region" description="Basic and acidic residues" evidence="2">
    <location>
        <begin position="1025"/>
        <end position="1038"/>
    </location>
</feature>
<dbReference type="Proteomes" id="UP000316726">
    <property type="component" value="Chromosome 13"/>
</dbReference>
<dbReference type="OrthoDB" id="1668162at2759"/>
<dbReference type="Pfam" id="PF02181">
    <property type="entry name" value="FH2"/>
    <property type="match status" value="1"/>
</dbReference>
<dbReference type="GO" id="GO:0030036">
    <property type="term" value="P:actin cytoskeleton organization"/>
    <property type="evidence" value="ECO:0007669"/>
    <property type="project" value="InterPro"/>
</dbReference>
<dbReference type="SUPFAM" id="SSF101447">
    <property type="entry name" value="Formin homology 2 domain (FH2 domain)"/>
    <property type="match status" value="1"/>
</dbReference>
<name>A0A5B8MYL1_9CHLO</name>
<feature type="region of interest" description="Disordered" evidence="2">
    <location>
        <begin position="516"/>
        <end position="578"/>
    </location>
</feature>
<evidence type="ECO:0000256" key="1">
    <source>
        <dbReference type="RuleBase" id="RU361260"/>
    </source>
</evidence>
<gene>
    <name evidence="4" type="ORF">A3770_13p70020</name>
</gene>
<dbReference type="InterPro" id="IPR016024">
    <property type="entry name" value="ARM-type_fold"/>
</dbReference>
<dbReference type="InterPro" id="IPR011989">
    <property type="entry name" value="ARM-like"/>
</dbReference>
<feature type="region of interest" description="Disordered" evidence="2">
    <location>
        <begin position="1025"/>
        <end position="1068"/>
    </location>
</feature>
<dbReference type="SMART" id="SM00498">
    <property type="entry name" value="FH2"/>
    <property type="match status" value="1"/>
</dbReference>
<evidence type="ECO:0000259" key="3">
    <source>
        <dbReference type="PROSITE" id="PS51444"/>
    </source>
</evidence>
<feature type="domain" description="FH2" evidence="3">
    <location>
        <begin position="569"/>
        <end position="995"/>
    </location>
</feature>
<evidence type="ECO:0000256" key="2">
    <source>
        <dbReference type="SAM" id="MobiDB-lite"/>
    </source>
</evidence>
<dbReference type="PANTHER" id="PTHR45725:SF1">
    <property type="entry name" value="DISHEVELLED ASSOCIATED ACTIVATOR OF MORPHOGENESIS, ISOFORM D"/>
    <property type="match status" value="1"/>
</dbReference>
<sequence>MSANRRKTRTGSVFGALFGAATPQQQLPDRVVLKTPEQGSGNGYPPSAGSRQTMSPQRKSRNSNAMDGSVTPVTPLQLLRLNYTADLPLQSLEEQYARALDFITKHPKAFTELQLSSLLGWLEIAKQSDASSTPRSGGPPTPSASGTPVTPLPSGTPPQMASSNCNPSTSLAAKSLLLLELTKIEPDWAAWQTPRPQSPSKKGDFVSPEGLICELHGKPFNVFLLRGLRDGLNYNSAAWLRLFVSLQGIPLVTKIFLCAIKSLEGKVHTEEGIMDRSDLLGSPNGFEFHSKPSGKEDVLKFNPSNDRCNTEAWHEVMNCTRGLTNNHVCMDGLIANQDSISRLLRALSPVFPDASKLIFEIATALCLYSNEAFNKVMKAMLNVSDSIEVNTNGMCTPKLHAKFAEFTPEQEAPGKSLELPLITLSLVNLLKITDADIDLKSHIMTFINIVLTSPMAEGSQADSSKVDSTDLRKAWLEKMLECGLLNAIAEFSDDEDNYLSHTIDIFKDSLSRCLAPTPKKKPVPSGAPPPPPPPGGRGGPPPPPPPPGMPGRPGAPPPPPMPGRAGALVDPGPKPGKKMKAFHWTKLPDTRAKQTFWDSSKNPTQKKKALDDLRKTLELTSTFESSFSMAVRKKINLNRTKEAKKTVMAMDMKRATAVGISLAKFNVPQDTIIRGIIRLDGDIFMSSENVEAIIKCIPTDDEKKVLLSLHAAGNSSKLSDAEKFCLKLLEIPNIDSRMKTFLLKFTLIDQLEDLKNIVQAHTMAVHEIKMSRTFLLLLRSTLVLGNYMNHSTRLGSALGYRMSALSKLKDIRSTDNSNSNLLHYIVKMILKARPDSKSLADEVPHVISKEIKTSLQDVASHLETIESNLMDAKYELDSPVETVKVEFNVNPEGGGSVDRVAVEIVADAYYDVMTTFVEESTVVKNDLLEAVEKCKKSFSDMVSYFGENPAALQNESEFWDIIASVTLAYKDVHNTITKQMKEEKEKEVWRQKRAKSKSIAAMGSGGVSYKPAEYKRTGYNCPIHDEPVRYERWEKPPEEQGSEEPSQVQGSKAPAGQDLPSTNGTAEV</sequence>
<dbReference type="InterPro" id="IPR051425">
    <property type="entry name" value="Formin_Homology"/>
</dbReference>
<dbReference type="EMBL" id="CP031046">
    <property type="protein sequence ID" value="QDZ24484.1"/>
    <property type="molecule type" value="Genomic_DNA"/>
</dbReference>
<dbReference type="SUPFAM" id="SSF48371">
    <property type="entry name" value="ARM repeat"/>
    <property type="match status" value="1"/>
</dbReference>
<feature type="compositionally biased region" description="Polar residues" evidence="2">
    <location>
        <begin position="157"/>
        <end position="166"/>
    </location>
</feature>
<dbReference type="AlphaFoldDB" id="A0A5B8MYL1"/>
<dbReference type="GO" id="GO:0003779">
    <property type="term" value="F:actin binding"/>
    <property type="evidence" value="ECO:0007669"/>
    <property type="project" value="InterPro"/>
</dbReference>
<feature type="region of interest" description="Disordered" evidence="2">
    <location>
        <begin position="1"/>
        <end position="71"/>
    </location>
</feature>
<dbReference type="STRING" id="1764295.A0A5B8MYL1"/>
<dbReference type="InterPro" id="IPR042201">
    <property type="entry name" value="FH2_Formin_sf"/>
</dbReference>
<reference evidence="4 5" key="1">
    <citation type="submission" date="2018-07" db="EMBL/GenBank/DDBJ databases">
        <title>The complete nuclear genome of the prasinophyte Chloropicon primus (CCMP1205).</title>
        <authorList>
            <person name="Pombert J.-F."/>
            <person name="Otis C."/>
            <person name="Turmel M."/>
            <person name="Lemieux C."/>
        </authorList>
    </citation>
    <scope>NUCLEOTIDE SEQUENCE [LARGE SCALE GENOMIC DNA]</scope>
    <source>
        <strain evidence="4 5">CCMP1205</strain>
    </source>
</reference>
<dbReference type="Gene3D" id="1.20.58.2220">
    <property type="entry name" value="Formin, FH2 domain"/>
    <property type="match status" value="1"/>
</dbReference>